<comment type="caution">
    <text evidence="12">The sequence shown here is derived from an EMBL/GenBank/DDBJ whole genome shotgun (WGS) entry which is preliminary data.</text>
</comment>
<dbReference type="InterPro" id="IPR005845">
    <property type="entry name" value="A-D-PHexomutase_a/b/a-II"/>
</dbReference>
<evidence type="ECO:0000256" key="3">
    <source>
        <dbReference type="ARBA" id="ARBA00022553"/>
    </source>
</evidence>
<keyword evidence="3" id="KW-0597">Phosphoprotein</keyword>
<dbReference type="RefSeq" id="WP_104809576.1">
    <property type="nucleotide sequence ID" value="NZ_MQUA01000013.1"/>
</dbReference>
<evidence type="ECO:0000256" key="7">
    <source>
        <dbReference type="RuleBase" id="RU004326"/>
    </source>
</evidence>
<evidence type="ECO:0000259" key="11">
    <source>
        <dbReference type="Pfam" id="PF02880"/>
    </source>
</evidence>
<dbReference type="EMBL" id="MQUA01000013">
    <property type="protein sequence ID" value="PQB07363.1"/>
    <property type="molecule type" value="Genomic_DNA"/>
</dbReference>
<dbReference type="InterPro" id="IPR050060">
    <property type="entry name" value="Phosphoglucosamine_mutase"/>
</dbReference>
<feature type="domain" description="Alpha-D-phosphohexomutase alpha/beta/alpha" evidence="10">
    <location>
        <begin position="172"/>
        <end position="264"/>
    </location>
</feature>
<keyword evidence="5 7" id="KW-0460">Magnesium</keyword>
<dbReference type="Proteomes" id="UP000239522">
    <property type="component" value="Unassembled WGS sequence"/>
</dbReference>
<dbReference type="GO" id="GO:0000287">
    <property type="term" value="F:magnesium ion binding"/>
    <property type="evidence" value="ECO:0007669"/>
    <property type="project" value="InterPro"/>
</dbReference>
<dbReference type="PANTHER" id="PTHR42946:SF1">
    <property type="entry name" value="PHOSPHOGLUCOMUTASE (ALPHA-D-GLUCOSE-1,6-BISPHOSPHATE-DEPENDENT)"/>
    <property type="match status" value="1"/>
</dbReference>
<feature type="domain" description="Alpha-D-phosphohexomutase alpha/beta/alpha" evidence="9">
    <location>
        <begin position="8"/>
        <end position="143"/>
    </location>
</feature>
<dbReference type="Pfam" id="PF02878">
    <property type="entry name" value="PGM_PMM_I"/>
    <property type="match status" value="1"/>
</dbReference>
<keyword evidence="6" id="KW-0413">Isomerase</keyword>
<dbReference type="Gene3D" id="3.30.310.50">
    <property type="entry name" value="Alpha-D-phosphohexomutase, C-terminal domain"/>
    <property type="match status" value="1"/>
</dbReference>
<evidence type="ECO:0000259" key="8">
    <source>
        <dbReference type="Pfam" id="PF00408"/>
    </source>
</evidence>
<dbReference type="PRINTS" id="PR00509">
    <property type="entry name" value="PGMPMM"/>
</dbReference>
<dbReference type="GO" id="GO:0004615">
    <property type="term" value="F:phosphomannomutase activity"/>
    <property type="evidence" value="ECO:0007669"/>
    <property type="project" value="TreeGrafter"/>
</dbReference>
<dbReference type="Pfam" id="PF02880">
    <property type="entry name" value="PGM_PMM_III"/>
    <property type="match status" value="1"/>
</dbReference>
<dbReference type="InterPro" id="IPR016066">
    <property type="entry name" value="A-D-PHexomutase_CS"/>
</dbReference>
<evidence type="ECO:0000256" key="2">
    <source>
        <dbReference type="ARBA" id="ARBA00010231"/>
    </source>
</evidence>
<evidence type="ECO:0000256" key="4">
    <source>
        <dbReference type="ARBA" id="ARBA00022723"/>
    </source>
</evidence>
<dbReference type="InterPro" id="IPR024086">
    <property type="entry name" value="GlmM_arc-type"/>
</dbReference>
<feature type="domain" description="Alpha-D-phosphohexomutase alpha/beta/alpha" evidence="11">
    <location>
        <begin position="271"/>
        <end position="376"/>
    </location>
</feature>
<dbReference type="Pfam" id="PF02879">
    <property type="entry name" value="PGM_PMM_II"/>
    <property type="match status" value="1"/>
</dbReference>
<dbReference type="InterPro" id="IPR005846">
    <property type="entry name" value="A-D-PHexomutase_a/b/a-III"/>
</dbReference>
<dbReference type="FunFam" id="3.30.310.50:FF:000006">
    <property type="entry name" value="Phosphoglucosamine mutase"/>
    <property type="match status" value="1"/>
</dbReference>
<dbReference type="OrthoDB" id="9806956at2"/>
<organism evidence="12 13">
    <name type="scientific">Polaribacter filamentus</name>
    <dbReference type="NCBI Taxonomy" id="53483"/>
    <lineage>
        <taxon>Bacteria</taxon>
        <taxon>Pseudomonadati</taxon>
        <taxon>Bacteroidota</taxon>
        <taxon>Flavobacteriia</taxon>
        <taxon>Flavobacteriales</taxon>
        <taxon>Flavobacteriaceae</taxon>
    </lineage>
</organism>
<dbReference type="InterPro" id="IPR036900">
    <property type="entry name" value="A-D-PHexomutase_C_sf"/>
</dbReference>
<dbReference type="GO" id="GO:0006048">
    <property type="term" value="P:UDP-N-acetylglucosamine biosynthetic process"/>
    <property type="evidence" value="ECO:0007669"/>
    <property type="project" value="TreeGrafter"/>
</dbReference>
<name>A0A2S7KXX8_9FLAO</name>
<evidence type="ECO:0000256" key="6">
    <source>
        <dbReference type="ARBA" id="ARBA00023235"/>
    </source>
</evidence>
<keyword evidence="13" id="KW-1185">Reference proteome</keyword>
<protein>
    <submittedName>
        <fullName evidence="12">Phosphoglucosamine mutase</fullName>
    </submittedName>
</protein>
<dbReference type="InterPro" id="IPR016055">
    <property type="entry name" value="A-D-PHexomutase_a/b/a-I/II/III"/>
</dbReference>
<dbReference type="GO" id="GO:0005975">
    <property type="term" value="P:carbohydrate metabolic process"/>
    <property type="evidence" value="ECO:0007669"/>
    <property type="project" value="InterPro"/>
</dbReference>
<dbReference type="GO" id="GO:0005829">
    <property type="term" value="C:cytosol"/>
    <property type="evidence" value="ECO:0007669"/>
    <property type="project" value="TreeGrafter"/>
</dbReference>
<dbReference type="InterPro" id="IPR005841">
    <property type="entry name" value="Alpha-D-phosphohexomutase_SF"/>
</dbReference>
<gene>
    <name evidence="12" type="ORF">BST83_09470</name>
</gene>
<dbReference type="PROSITE" id="PS00710">
    <property type="entry name" value="PGM_PMM"/>
    <property type="match status" value="1"/>
</dbReference>
<feature type="domain" description="Alpha-D-phosphohexomutase C-terminal" evidence="8">
    <location>
        <begin position="405"/>
        <end position="454"/>
    </location>
</feature>
<evidence type="ECO:0000313" key="12">
    <source>
        <dbReference type="EMBL" id="PQB07363.1"/>
    </source>
</evidence>
<dbReference type="SUPFAM" id="SSF53738">
    <property type="entry name" value="Phosphoglucomutase, first 3 domains"/>
    <property type="match status" value="3"/>
</dbReference>
<evidence type="ECO:0000313" key="13">
    <source>
        <dbReference type="Proteomes" id="UP000239522"/>
    </source>
</evidence>
<dbReference type="AlphaFoldDB" id="A0A2S7KXX8"/>
<dbReference type="InterPro" id="IPR005844">
    <property type="entry name" value="A-D-PHexomutase_a/b/a-I"/>
</dbReference>
<dbReference type="Pfam" id="PF00408">
    <property type="entry name" value="PGM_PMM_IV"/>
    <property type="match status" value="1"/>
</dbReference>
<dbReference type="GO" id="GO:0009252">
    <property type="term" value="P:peptidoglycan biosynthetic process"/>
    <property type="evidence" value="ECO:0007669"/>
    <property type="project" value="TreeGrafter"/>
</dbReference>
<comment type="cofactor">
    <cofactor evidence="1">
        <name>Mg(2+)</name>
        <dbReference type="ChEBI" id="CHEBI:18420"/>
    </cofactor>
</comment>
<dbReference type="InterPro" id="IPR005843">
    <property type="entry name" value="A-D-PHexomutase_C"/>
</dbReference>
<keyword evidence="4 7" id="KW-0479">Metal-binding</keyword>
<dbReference type="SUPFAM" id="SSF55957">
    <property type="entry name" value="Phosphoglucomutase, C-terminal domain"/>
    <property type="match status" value="1"/>
</dbReference>
<dbReference type="NCBIfam" id="TIGR03990">
    <property type="entry name" value="Arch_GlmM"/>
    <property type="match status" value="1"/>
</dbReference>
<dbReference type="PANTHER" id="PTHR42946">
    <property type="entry name" value="PHOSPHOHEXOSE MUTASE"/>
    <property type="match status" value="1"/>
</dbReference>
<dbReference type="GO" id="GO:0008966">
    <property type="term" value="F:phosphoglucosamine mutase activity"/>
    <property type="evidence" value="ECO:0007669"/>
    <property type="project" value="InterPro"/>
</dbReference>
<comment type="similarity">
    <text evidence="2 7">Belongs to the phosphohexose mutase family.</text>
</comment>
<dbReference type="Gene3D" id="3.40.120.10">
    <property type="entry name" value="Alpha-D-Glucose-1,6-Bisphosphate, subunit A, domain 3"/>
    <property type="match status" value="3"/>
</dbReference>
<dbReference type="FunFam" id="3.40.120.10:FF:000020">
    <property type="entry name" value="Phosphoglucosamine mutase"/>
    <property type="match status" value="1"/>
</dbReference>
<evidence type="ECO:0000256" key="1">
    <source>
        <dbReference type="ARBA" id="ARBA00001946"/>
    </source>
</evidence>
<evidence type="ECO:0000259" key="10">
    <source>
        <dbReference type="Pfam" id="PF02879"/>
    </source>
</evidence>
<sequence>MTLIKSISGIRGTIGGKTADNLTPIDAVKFASAYGAFIKNRNPNKEKITVVVGRDARISGKMISSLVANTLVGLGINVVDLGLSTTPTVEVAVPLEKADGGIILTASHNPKQWNALKLLNEKGEFLNGAEGEQILVLAESEDFEFADVDNLGTYTKDNSYLEKHIQEVLNLELVDVDAIKKAKFKVVVDGVNSTGGIFIPALLEKLGVECIELYCTPNGQFPHNPEPLKEHLTDISELVVKEKADLGIVVDPDVDRLALVSEDGSMFGEEYTLVACADYVLGRLKGGNTVSNLSSSRALRDVTQKHGGTYTASAVGEVNVVIKMKETNTVIGGEGNGGIIYPASHYGRDSLVGVALFLSHLAHQKVSCKTLRDSYPSYFMSKNKIQLTPEIDVDKILETMASTYKNEDVNTIDGVKIDFADEWIHLRKSNTEPIIRIYTEAKSQDAADALAIRFINEIKEIIA</sequence>
<reference evidence="12 13" key="1">
    <citation type="submission" date="2016-11" db="EMBL/GenBank/DDBJ databases">
        <title>Trade-off between light-utilization and light-protection in marine flavobacteria.</title>
        <authorList>
            <person name="Kumagai Y."/>
        </authorList>
    </citation>
    <scope>NUCLEOTIDE SEQUENCE [LARGE SCALE GENOMIC DNA]</scope>
    <source>
        <strain evidence="12 13">ATCC 700397</strain>
    </source>
</reference>
<evidence type="ECO:0000259" key="9">
    <source>
        <dbReference type="Pfam" id="PF02878"/>
    </source>
</evidence>
<proteinExistence type="inferred from homology"/>
<evidence type="ECO:0000256" key="5">
    <source>
        <dbReference type="ARBA" id="ARBA00022842"/>
    </source>
</evidence>
<accession>A0A2S7KXX8</accession>